<dbReference type="GO" id="GO:0005524">
    <property type="term" value="F:ATP binding"/>
    <property type="evidence" value="ECO:0007669"/>
    <property type="project" value="UniProtKB-KW"/>
</dbReference>
<name>A0A1V3C3S7_9ACTN</name>
<dbReference type="EMBL" id="MCOK01000001">
    <property type="protein sequence ID" value="OOC55030.1"/>
    <property type="molecule type" value="Genomic_DNA"/>
</dbReference>
<evidence type="ECO:0000256" key="3">
    <source>
        <dbReference type="ARBA" id="ARBA00022741"/>
    </source>
</evidence>
<dbReference type="Gene3D" id="3.40.1190.10">
    <property type="entry name" value="Mur-like, catalytic domain"/>
    <property type="match status" value="1"/>
</dbReference>
<evidence type="ECO:0000313" key="6">
    <source>
        <dbReference type="EMBL" id="OOC55030.1"/>
    </source>
</evidence>
<dbReference type="PANTHER" id="PTHR11136:SF0">
    <property type="entry name" value="DIHYDROFOLATE SYNTHETASE-RELATED"/>
    <property type="match status" value="1"/>
</dbReference>
<evidence type="ECO:0000256" key="5">
    <source>
        <dbReference type="SAM" id="MobiDB-lite"/>
    </source>
</evidence>
<comment type="caution">
    <text evidence="6">The sequence shown here is derived from an EMBL/GenBank/DDBJ whole genome shotgun (WGS) entry which is preliminary data.</text>
</comment>
<dbReference type="InterPro" id="IPR001645">
    <property type="entry name" value="Folylpolyglutamate_synth"/>
</dbReference>
<dbReference type="SUPFAM" id="SSF53623">
    <property type="entry name" value="MurD-like peptide ligases, catalytic domain"/>
    <property type="match status" value="1"/>
</dbReference>
<dbReference type="GO" id="GO:0008841">
    <property type="term" value="F:dihydrofolate synthase activity"/>
    <property type="evidence" value="ECO:0007669"/>
    <property type="project" value="TreeGrafter"/>
</dbReference>
<accession>A0A1V3C3S7</accession>
<keyword evidence="3" id="KW-0547">Nucleotide-binding</keyword>
<evidence type="ECO:0008006" key="8">
    <source>
        <dbReference type="Google" id="ProtNLM"/>
    </source>
</evidence>
<dbReference type="GO" id="GO:0005737">
    <property type="term" value="C:cytoplasm"/>
    <property type="evidence" value="ECO:0007669"/>
    <property type="project" value="TreeGrafter"/>
</dbReference>
<keyword evidence="7" id="KW-1185">Reference proteome</keyword>
<feature type="compositionally biased region" description="Gly residues" evidence="5">
    <location>
        <begin position="298"/>
        <end position="320"/>
    </location>
</feature>
<evidence type="ECO:0000256" key="4">
    <source>
        <dbReference type="ARBA" id="ARBA00022840"/>
    </source>
</evidence>
<dbReference type="STRING" id="501010.NOSIN_15455"/>
<evidence type="ECO:0000256" key="1">
    <source>
        <dbReference type="ARBA" id="ARBA00008276"/>
    </source>
</evidence>
<dbReference type="OrthoDB" id="4961544at2"/>
<dbReference type="Proteomes" id="UP000189004">
    <property type="component" value="Unassembled WGS sequence"/>
</dbReference>
<protein>
    <recommendedName>
        <fullName evidence="8">Bifunctional folylpolyglutamate synthase/dihydrofolate synthase</fullName>
    </recommendedName>
</protein>
<comment type="similarity">
    <text evidence="1">Belongs to the folylpolyglutamate synthase family.</text>
</comment>
<gene>
    <name evidence="6" type="ORF">NOSIN_15455</name>
</gene>
<keyword evidence="2" id="KW-0436">Ligase</keyword>
<dbReference type="RefSeq" id="WP_077691452.1">
    <property type="nucleotide sequence ID" value="NZ_MCOK01000001.1"/>
</dbReference>
<evidence type="ECO:0000313" key="7">
    <source>
        <dbReference type="Proteomes" id="UP000189004"/>
    </source>
</evidence>
<keyword evidence="4" id="KW-0067">ATP-binding</keyword>
<reference evidence="7" key="1">
    <citation type="submission" date="2016-08" db="EMBL/GenBank/DDBJ databases">
        <authorList>
            <person name="Tokovenko B."/>
            <person name="Kalinowski J."/>
        </authorList>
    </citation>
    <scope>NUCLEOTIDE SEQUENCE [LARGE SCALE GENOMIC DNA]</scope>
    <source>
        <strain evidence="7">UTMC102</strain>
    </source>
</reference>
<organism evidence="6 7">
    <name type="scientific">Nocardiopsis sinuspersici</name>
    <dbReference type="NCBI Taxonomy" id="501010"/>
    <lineage>
        <taxon>Bacteria</taxon>
        <taxon>Bacillati</taxon>
        <taxon>Actinomycetota</taxon>
        <taxon>Actinomycetes</taxon>
        <taxon>Streptosporangiales</taxon>
        <taxon>Nocardiopsidaceae</taxon>
        <taxon>Nocardiopsis</taxon>
    </lineage>
</organism>
<dbReference type="GO" id="GO:0004326">
    <property type="term" value="F:tetrahydrofolylpolyglutamate synthase activity"/>
    <property type="evidence" value="ECO:0007669"/>
    <property type="project" value="InterPro"/>
</dbReference>
<sequence>MPSLDPFFTEWARRRPGRARSLERAAALARALGLDADRAPVLGVVGSKGKGTTATTAAAALASAGLRTVLVTGPSFRSYRERVRVDGMSVTDAELDALGARIDAARRGLPPVEESGGYLAPSGLFLVAGLLHARDVEADVCVLEAGMGGHRDELRLVGPEVVALGSVFAEHVGVLGDTVEEIAREKARVAGERTRALVRLPQTAGVAAEVDAALAEATGGRVRAEVVDPGRPGVEPPPALRPPGLSAASGVLGTAAAARMLDHLGRPPMDRERLHAVLGTLRLPGRLSHHAVPTEDASGGGGDGGATEDASGGGDGGATGDAGDESTGAVPDAEVLVDSAIDRAGVSAALAHARGLWGRVDHVLLCLPDHKDVSGAVEALGDLPVTAVRLPEAHLRFEHALPDHWDRMDADGLSPAALRALGTRVLALGTVYFTGRVLEAVDAPTDRLFG</sequence>
<dbReference type="InterPro" id="IPR036565">
    <property type="entry name" value="Mur-like_cat_sf"/>
</dbReference>
<feature type="region of interest" description="Disordered" evidence="5">
    <location>
        <begin position="286"/>
        <end position="328"/>
    </location>
</feature>
<proteinExistence type="inferred from homology"/>
<dbReference type="PANTHER" id="PTHR11136">
    <property type="entry name" value="FOLYLPOLYGLUTAMATE SYNTHASE-RELATED"/>
    <property type="match status" value="1"/>
</dbReference>
<evidence type="ECO:0000256" key="2">
    <source>
        <dbReference type="ARBA" id="ARBA00022598"/>
    </source>
</evidence>
<dbReference type="AlphaFoldDB" id="A0A1V3C3S7"/>